<sequence length="198" mass="22611">MAESEAVPAVAWYADPEQALEEAGRSGRPVFVFVFRPGCSGCRLMDQGTFPRSAVRQALTEWVPLRLTEGHPFTRGRGLLWFPELLALEPDGALLRRQPGYLPAAEFLPWLILVQGEWAMRREAYEQAAALFEQVITAFPASGWVPEAWYWLGAARHQATGREIELYRPWRELRLRYPQSLWAHKVQANWQPPAPEAE</sequence>
<dbReference type="KEGG" id="hfv:R50_0680"/>
<evidence type="ECO:0000313" key="2">
    <source>
        <dbReference type="Proteomes" id="UP000503399"/>
    </source>
</evidence>
<accession>A0A6F8ZDV3</accession>
<dbReference type="AlphaFoldDB" id="A0A6F8ZDV3"/>
<evidence type="ECO:0000313" key="1">
    <source>
        <dbReference type="EMBL" id="CAB1128186.1"/>
    </source>
</evidence>
<dbReference type="Gene3D" id="1.25.40.10">
    <property type="entry name" value="Tetratricopeptide repeat domain"/>
    <property type="match status" value="1"/>
</dbReference>
<dbReference type="Gene3D" id="3.40.30.10">
    <property type="entry name" value="Glutaredoxin"/>
    <property type="match status" value="1"/>
</dbReference>
<dbReference type="Proteomes" id="UP000503399">
    <property type="component" value="Chromosome"/>
</dbReference>
<protein>
    <recommendedName>
        <fullName evidence="3">Thioredoxin domain-containing protein</fullName>
    </recommendedName>
</protein>
<proteinExistence type="predicted"/>
<gene>
    <name evidence="1" type="ORF">R50_0680</name>
</gene>
<dbReference type="InterPro" id="IPR011990">
    <property type="entry name" value="TPR-like_helical_dom_sf"/>
</dbReference>
<organism evidence="1 2">
    <name type="scientific">Candidatus Hydrogenisulfobacillus filiaventi</name>
    <dbReference type="NCBI Taxonomy" id="2707344"/>
    <lineage>
        <taxon>Bacteria</taxon>
        <taxon>Bacillati</taxon>
        <taxon>Bacillota</taxon>
        <taxon>Clostridia</taxon>
        <taxon>Eubacteriales</taxon>
        <taxon>Clostridiales Family XVII. Incertae Sedis</taxon>
        <taxon>Candidatus Hydrogenisulfobacillus</taxon>
    </lineage>
</organism>
<dbReference type="InterPro" id="IPR036249">
    <property type="entry name" value="Thioredoxin-like_sf"/>
</dbReference>
<evidence type="ECO:0008006" key="3">
    <source>
        <dbReference type="Google" id="ProtNLM"/>
    </source>
</evidence>
<name>A0A6F8ZDV3_9FIRM</name>
<keyword evidence="2" id="KW-1185">Reference proteome</keyword>
<dbReference type="SUPFAM" id="SSF52833">
    <property type="entry name" value="Thioredoxin-like"/>
    <property type="match status" value="1"/>
</dbReference>
<reference evidence="1 2" key="1">
    <citation type="submission" date="2020-02" db="EMBL/GenBank/DDBJ databases">
        <authorList>
            <person name="Hogendoorn C."/>
        </authorList>
    </citation>
    <scope>NUCLEOTIDE SEQUENCE [LARGE SCALE GENOMIC DNA]</scope>
    <source>
        <strain evidence="1">R501</strain>
    </source>
</reference>
<dbReference type="EMBL" id="LR778114">
    <property type="protein sequence ID" value="CAB1128186.1"/>
    <property type="molecule type" value="Genomic_DNA"/>
</dbReference>